<dbReference type="SUPFAM" id="SSF109854">
    <property type="entry name" value="DinB/YfiT-like putative metalloenzymes"/>
    <property type="match status" value="1"/>
</dbReference>
<feature type="binding site" evidence="3">
    <location>
        <position position="135"/>
    </location>
    <ligand>
        <name>a divalent metal cation</name>
        <dbReference type="ChEBI" id="CHEBI:60240"/>
    </ligand>
</feature>
<keyword evidence="5" id="KW-1185">Reference proteome</keyword>
<organism evidence="4 5">
    <name type="scientific">Pedobacter nutrimenti</name>
    <dbReference type="NCBI Taxonomy" id="1241337"/>
    <lineage>
        <taxon>Bacteria</taxon>
        <taxon>Pseudomonadati</taxon>
        <taxon>Bacteroidota</taxon>
        <taxon>Sphingobacteriia</taxon>
        <taxon>Sphingobacteriales</taxon>
        <taxon>Sphingobacteriaceae</taxon>
        <taxon>Pedobacter</taxon>
    </lineage>
</organism>
<gene>
    <name evidence="4" type="ORF">B0O44_109221</name>
</gene>
<comment type="similarity">
    <text evidence="1">Belongs to the DinB family.</text>
</comment>
<evidence type="ECO:0000256" key="2">
    <source>
        <dbReference type="ARBA" id="ARBA00022723"/>
    </source>
</evidence>
<dbReference type="InterPro" id="IPR034660">
    <property type="entry name" value="DinB/YfiT-like"/>
</dbReference>
<dbReference type="InterPro" id="IPR007837">
    <property type="entry name" value="DinB"/>
</dbReference>
<dbReference type="AlphaFoldDB" id="A0A318U7X8"/>
<evidence type="ECO:0000313" key="4">
    <source>
        <dbReference type="EMBL" id="PYF70124.1"/>
    </source>
</evidence>
<reference evidence="4 5" key="1">
    <citation type="submission" date="2018-06" db="EMBL/GenBank/DDBJ databases">
        <title>Genomic Encyclopedia of Archaeal and Bacterial Type Strains, Phase II (KMG-II): from individual species to whole genera.</title>
        <authorList>
            <person name="Goeker M."/>
        </authorList>
    </citation>
    <scope>NUCLEOTIDE SEQUENCE [LARGE SCALE GENOMIC DNA]</scope>
    <source>
        <strain evidence="4 5">DSM 27372</strain>
    </source>
</reference>
<name>A0A318U7X8_9SPHI</name>
<accession>A0A318U7X8</accession>
<dbReference type="GO" id="GO:0046872">
    <property type="term" value="F:metal ion binding"/>
    <property type="evidence" value="ECO:0007669"/>
    <property type="project" value="UniProtKB-KW"/>
</dbReference>
<evidence type="ECO:0000256" key="3">
    <source>
        <dbReference type="PIRSR" id="PIRSR607837-1"/>
    </source>
</evidence>
<comment type="caution">
    <text evidence="4">The sequence shown here is derived from an EMBL/GenBank/DDBJ whole genome shotgun (WGS) entry which is preliminary data.</text>
</comment>
<dbReference type="Proteomes" id="UP000248198">
    <property type="component" value="Unassembled WGS sequence"/>
</dbReference>
<dbReference type="Pfam" id="PF05163">
    <property type="entry name" value="DinB"/>
    <property type="match status" value="1"/>
</dbReference>
<keyword evidence="2 3" id="KW-0479">Metal-binding</keyword>
<feature type="binding site" evidence="3">
    <location>
        <position position="45"/>
    </location>
    <ligand>
        <name>a divalent metal cation</name>
        <dbReference type="ChEBI" id="CHEBI:60240"/>
    </ligand>
</feature>
<dbReference type="Gene3D" id="1.20.120.450">
    <property type="entry name" value="dinb family like domain"/>
    <property type="match status" value="1"/>
</dbReference>
<sequence length="163" mass="18813">MIKMYLEELEQEAKVSKKMLERIPNDHFGWKPHEKSMDIKNLAGHLADLHSWAGLILSTDELDFMNMPYQLEDMNNTAELLNCLEKSLDKSRAQLVPEMEKALNDNWTLRSGETIYDVSPKTKVIRMSLNQITHHRAQLGVYLRLLDIPLPASYGPSADEKEF</sequence>
<evidence type="ECO:0000256" key="1">
    <source>
        <dbReference type="ARBA" id="ARBA00008635"/>
    </source>
</evidence>
<evidence type="ECO:0000313" key="5">
    <source>
        <dbReference type="Proteomes" id="UP000248198"/>
    </source>
</evidence>
<protein>
    <submittedName>
        <fullName evidence="4">Putative damage-inducible protein DinB</fullName>
    </submittedName>
</protein>
<dbReference type="EMBL" id="QKLU01000009">
    <property type="protein sequence ID" value="PYF70124.1"/>
    <property type="molecule type" value="Genomic_DNA"/>
</dbReference>
<proteinExistence type="inferred from homology"/>